<evidence type="ECO:0008006" key="4">
    <source>
        <dbReference type="Google" id="ProtNLM"/>
    </source>
</evidence>
<protein>
    <recommendedName>
        <fullName evidence="4">DUF1579 domain-containing protein</fullName>
    </recommendedName>
</protein>
<evidence type="ECO:0000313" key="2">
    <source>
        <dbReference type="EMBL" id="OJH41057.1"/>
    </source>
</evidence>
<accession>A0A1L9BFM4</accession>
<organism evidence="2 3">
    <name type="scientific">Cystobacter ferrugineus</name>
    <dbReference type="NCBI Taxonomy" id="83449"/>
    <lineage>
        <taxon>Bacteria</taxon>
        <taxon>Pseudomonadati</taxon>
        <taxon>Myxococcota</taxon>
        <taxon>Myxococcia</taxon>
        <taxon>Myxococcales</taxon>
        <taxon>Cystobacterineae</taxon>
        <taxon>Archangiaceae</taxon>
        <taxon>Cystobacter</taxon>
    </lineage>
</organism>
<dbReference type="Proteomes" id="UP000182229">
    <property type="component" value="Unassembled WGS sequence"/>
</dbReference>
<evidence type="ECO:0000256" key="1">
    <source>
        <dbReference type="SAM" id="SignalP"/>
    </source>
</evidence>
<feature type="signal peptide" evidence="1">
    <location>
        <begin position="1"/>
        <end position="23"/>
    </location>
</feature>
<dbReference type="OrthoDB" id="8241863at2"/>
<comment type="caution">
    <text evidence="2">The sequence shown here is derived from an EMBL/GenBank/DDBJ whole genome shotgun (WGS) entry which is preliminary data.</text>
</comment>
<dbReference type="AlphaFoldDB" id="A0A1L9BFM4"/>
<name>A0A1L9BFM4_9BACT</name>
<dbReference type="RefSeq" id="WP_071897493.1">
    <property type="nucleotide sequence ID" value="NZ_MPIN01000002.1"/>
</dbReference>
<reference evidence="3" key="1">
    <citation type="submission" date="2016-11" db="EMBL/GenBank/DDBJ databases">
        <authorList>
            <person name="Shukria A."/>
            <person name="Stevens D.C."/>
        </authorList>
    </citation>
    <scope>NUCLEOTIDE SEQUENCE [LARGE SCALE GENOMIC DNA]</scope>
    <source>
        <strain evidence="3">Cbfe23</strain>
    </source>
</reference>
<reference evidence="2 3" key="2">
    <citation type="submission" date="2016-12" db="EMBL/GenBank/DDBJ databases">
        <title>Draft Genome Sequence of Cystobacter ferrugineus Strain Cbfe23.</title>
        <authorList>
            <person name="Akbar S."/>
            <person name="Dowd S.E."/>
            <person name="Stevens D.C."/>
        </authorList>
    </citation>
    <scope>NUCLEOTIDE SEQUENCE [LARGE SCALE GENOMIC DNA]</scope>
    <source>
        <strain evidence="2 3">Cbfe23</strain>
    </source>
</reference>
<evidence type="ECO:0000313" key="3">
    <source>
        <dbReference type="Proteomes" id="UP000182229"/>
    </source>
</evidence>
<dbReference type="STRING" id="83449.BON30_09125"/>
<keyword evidence="3" id="KW-1185">Reference proteome</keyword>
<dbReference type="EMBL" id="MPIN01000002">
    <property type="protein sequence ID" value="OJH41057.1"/>
    <property type="molecule type" value="Genomic_DNA"/>
</dbReference>
<proteinExistence type="predicted"/>
<sequence>MKRFQWYVMGSVLTAGLLGVAHEAAGEAPAAEPSMISQCKPSMLKGHYVYATDGYIVRGSEQIPFAEAGHDFFPGDGTLTGWATDSTNGEITRSAYSGTYTLDADCSGTMTIIDNSGDTTHFDFFVTKNGATITYIQTDAGYVSSAFEVRRD</sequence>
<feature type="chain" id="PRO_5012431230" description="DUF1579 domain-containing protein" evidence="1">
    <location>
        <begin position="24"/>
        <end position="152"/>
    </location>
</feature>
<keyword evidence="1" id="KW-0732">Signal</keyword>
<gene>
    <name evidence="2" type="ORF">BON30_09125</name>
</gene>